<accession>A0ABW4PN82</accession>
<gene>
    <name evidence="2" type="ORF">ACFSJS_16175</name>
</gene>
<organism evidence="2 3">
    <name type="scientific">Streptomyces desertarenae</name>
    <dbReference type="NCBI Taxonomy" id="2666184"/>
    <lineage>
        <taxon>Bacteria</taxon>
        <taxon>Bacillati</taxon>
        <taxon>Actinomycetota</taxon>
        <taxon>Actinomycetes</taxon>
        <taxon>Kitasatosporales</taxon>
        <taxon>Streptomycetaceae</taxon>
        <taxon>Streptomyces</taxon>
    </lineage>
</organism>
<dbReference type="EMBL" id="JBHUFU010000009">
    <property type="protein sequence ID" value="MFD1831198.1"/>
    <property type="molecule type" value="Genomic_DNA"/>
</dbReference>
<evidence type="ECO:0000313" key="2">
    <source>
        <dbReference type="EMBL" id="MFD1831198.1"/>
    </source>
</evidence>
<evidence type="ECO:0000313" key="3">
    <source>
        <dbReference type="Proteomes" id="UP001597365"/>
    </source>
</evidence>
<dbReference type="RefSeq" id="WP_380900891.1">
    <property type="nucleotide sequence ID" value="NZ_JBHUFU010000009.1"/>
</dbReference>
<protein>
    <submittedName>
        <fullName evidence="2">Uncharacterized protein</fullName>
    </submittedName>
</protein>
<keyword evidence="1" id="KW-1133">Transmembrane helix</keyword>
<keyword evidence="1" id="KW-0812">Transmembrane</keyword>
<name>A0ABW4PN82_9ACTN</name>
<keyword evidence="3" id="KW-1185">Reference proteome</keyword>
<keyword evidence="1" id="KW-0472">Membrane</keyword>
<feature type="transmembrane region" description="Helical" evidence="1">
    <location>
        <begin position="42"/>
        <end position="62"/>
    </location>
</feature>
<proteinExistence type="predicted"/>
<sequence length="67" mass="7031">MQRRISLAPSGRGDGILLRAGRVLDGGTTAPARSQTVVPLHVSRMILACVVGFVALYAYSAATTCTR</sequence>
<dbReference type="Proteomes" id="UP001597365">
    <property type="component" value="Unassembled WGS sequence"/>
</dbReference>
<comment type="caution">
    <text evidence="2">The sequence shown here is derived from an EMBL/GenBank/DDBJ whole genome shotgun (WGS) entry which is preliminary data.</text>
</comment>
<reference evidence="3" key="1">
    <citation type="journal article" date="2019" name="Int. J. Syst. Evol. Microbiol.">
        <title>The Global Catalogue of Microorganisms (GCM) 10K type strain sequencing project: providing services to taxonomists for standard genome sequencing and annotation.</title>
        <authorList>
            <consortium name="The Broad Institute Genomics Platform"/>
            <consortium name="The Broad Institute Genome Sequencing Center for Infectious Disease"/>
            <person name="Wu L."/>
            <person name="Ma J."/>
        </authorList>
    </citation>
    <scope>NUCLEOTIDE SEQUENCE [LARGE SCALE GENOMIC DNA]</scope>
    <source>
        <strain evidence="3">CGMCC 4.7455</strain>
    </source>
</reference>
<evidence type="ECO:0000256" key="1">
    <source>
        <dbReference type="SAM" id="Phobius"/>
    </source>
</evidence>